<dbReference type="SUPFAM" id="SSF63829">
    <property type="entry name" value="Calcium-dependent phosphotriesterase"/>
    <property type="match status" value="1"/>
</dbReference>
<reference evidence="1 2" key="1">
    <citation type="submission" date="2020-02" db="EMBL/GenBank/DDBJ databases">
        <authorList>
            <person name="Criscuolo A."/>
        </authorList>
    </citation>
    <scope>NUCLEOTIDE SEQUENCE [LARGE SCALE GENOMIC DNA]</scope>
    <source>
        <strain evidence="1">CIP105534</strain>
    </source>
</reference>
<dbReference type="SUPFAM" id="SSF101898">
    <property type="entry name" value="NHL repeat"/>
    <property type="match status" value="1"/>
</dbReference>
<sequence>MCCLYNTKFYAQQGKVDITFNALDDGQNGDGFDSTVRTLSLQSDQKLIVAGEYLSLNGIPSSYLTRLQSNGMLDESFETGTSFNGKIYATYIQPDGKIIVGGNFTTYNGIASGRLIRLNTDGSYDNTFNTSVAANAGIIYEICPQTDGKIIIVGSFTKYNNVTVNRIARILPDGSLDPSFVTGSGSSSNITNVKVLPNGKILLAGNFEKFSGVLANKIVCLFPDGSLDHSFDTGTGFDADVNAMTVQADGKIILGGKFTNYNGNSANRIIRINQDASIDHDFLSGSGFNGGAVQVVKIDPLGNIMVAGSFTGSYNGQVVNRVCFLNSDGTLKTDFDIGSGPKSASVFTLENDAEGSWYIGGSFSIFDGLNQGRLAKISSDGEYDSSYLSAGIGFDGSVLKVLPLENKKTMVFGNFTRFNGTFSSRITRVLDDGLYDAAFNEGQSGANNLIKAAVLQSDGKIIFGGNFTKYNETASNRIARILPDGEIDNTFNIGAGFNGLVYTIVAQEDEKVIVGGSFTKYNGAPAIRIVRLLQNGLLDTSFNVGISADAVVEALLVQPDGKILVAGRFNSFDGRLSSRLIRLNSNGSIDSDFNIGVGFDGHVYAIALQSDNKIILGGTFLTYNGISQKRIIRLNSDGSLDTTFESGIGFSKGEVRCLLVQPDDRILVGGTFSGTYKTNNALRLIRLEKSGDYDESFEAQLNNKIYAMSFTNDYKLIIGGDFNSISGISKHRIARLKLCLETTIWNGNSWSNGFPSGGKELVFKDDYYNLMTSNVCSCKIDKGKTVTLLSENTLGILFDYSGLGTLILNDRASLYQDDDEMINTGIVYSKRKSAPILKFDFTYWSSPVDNQKLIDVSPNSSLDYFFSYDYVSKTWKYENPVNTIMSLGRGYSIIAPEDFSHTLPKKLEVIFKGIPNNGKINTGLGAENSYSLIGNPYPSAINADVFLSENNSNIKGALYFWTHNTPITNNKYNVNDYAVYNILGGVGTRATALGLNETIPDGTVASGQGFFVKNKNSGFVEFSNSMRIAGRNSIFFKTANNTLETNKSTFERHRIWLNFENKEGAFKQILLGYIKGATNFYDESFDAETFNGNGYVDFYSVNDAKKLVIQGRALPFTIADTIPLAYRTAIADDFTISIDHADGDLSSQNIYLEDKITGIVHDLTKSNYTFTTSAGTFIDRFVLRYTNNTLETEDFKNHENAISVLVKNKVINVSSFNENIKEVMIYDISGKLLYNKNKVGNTVLQIQNLQSANQLLLVKVILENNFTVTRKTLF</sequence>
<accession>A0A6J4GG50</accession>
<dbReference type="EMBL" id="CADCSU010000081">
    <property type="protein sequence ID" value="CAA9198108.1"/>
    <property type="molecule type" value="Genomic_DNA"/>
</dbReference>
<dbReference type="Proteomes" id="UP000479938">
    <property type="component" value="Unassembled WGS sequence"/>
</dbReference>
<dbReference type="InterPro" id="IPR013431">
    <property type="entry name" value="Delta_60_rpt"/>
</dbReference>
<dbReference type="Gene3D" id="2.80.10.50">
    <property type="match status" value="7"/>
</dbReference>
<dbReference type="RefSeq" id="WP_173970579.1">
    <property type="nucleotide sequence ID" value="NZ_CAJGBJ010000049.1"/>
</dbReference>
<dbReference type="Pfam" id="PF17164">
    <property type="entry name" value="DUF5122"/>
    <property type="match status" value="12"/>
</dbReference>
<dbReference type="NCBIfam" id="NF033708">
    <property type="entry name" value="T9SS_Cterm_ChiA"/>
    <property type="match status" value="1"/>
</dbReference>
<gene>
    <name evidence="1" type="ORF">FLA105534_01936</name>
</gene>
<protein>
    <recommendedName>
        <fullName evidence="3">Calcium-binding protein</fullName>
    </recommendedName>
</protein>
<dbReference type="NCBIfam" id="TIGR02608">
    <property type="entry name" value="delta_60_rpt"/>
    <property type="match status" value="11"/>
</dbReference>
<evidence type="ECO:0008006" key="3">
    <source>
        <dbReference type="Google" id="ProtNLM"/>
    </source>
</evidence>
<dbReference type="AlphaFoldDB" id="A0A6J4GG50"/>
<organism evidence="1 2">
    <name type="scientific">Flavobacterium bizetiae</name>
    <dbReference type="NCBI Taxonomy" id="2704140"/>
    <lineage>
        <taxon>Bacteria</taxon>
        <taxon>Pseudomonadati</taxon>
        <taxon>Bacteroidota</taxon>
        <taxon>Flavobacteriia</taxon>
        <taxon>Flavobacteriales</taxon>
        <taxon>Flavobacteriaceae</taxon>
        <taxon>Flavobacterium</taxon>
    </lineage>
</organism>
<evidence type="ECO:0000313" key="1">
    <source>
        <dbReference type="EMBL" id="CAA9198108.1"/>
    </source>
</evidence>
<proteinExistence type="predicted"/>
<evidence type="ECO:0000313" key="2">
    <source>
        <dbReference type="Proteomes" id="UP000479938"/>
    </source>
</evidence>
<keyword evidence="2" id="KW-1185">Reference proteome</keyword>
<name>A0A6J4GG50_9FLAO</name>